<dbReference type="InterPro" id="IPR017853">
    <property type="entry name" value="GH"/>
</dbReference>
<evidence type="ECO:0000256" key="5">
    <source>
        <dbReference type="ARBA" id="ARBA00023180"/>
    </source>
</evidence>
<dbReference type="GO" id="GO:0004563">
    <property type="term" value="F:beta-N-acetylhexosaminidase activity"/>
    <property type="evidence" value="ECO:0007669"/>
    <property type="project" value="UniProtKB-EC"/>
</dbReference>
<dbReference type="PRINTS" id="PR00738">
    <property type="entry name" value="GLHYDRLASE20"/>
</dbReference>
<dbReference type="AlphaFoldDB" id="A0A0N5D855"/>
<evidence type="ECO:0000256" key="11">
    <source>
        <dbReference type="SAM" id="SignalP"/>
    </source>
</evidence>
<comment type="similarity">
    <text evidence="2 8">Belongs to the glycosyl hydrolase 20 family.</text>
</comment>
<dbReference type="PIRSF" id="PIRSF001093">
    <property type="entry name" value="B-hxosamndse_ab_euk"/>
    <property type="match status" value="1"/>
</dbReference>
<dbReference type="GO" id="GO:0030203">
    <property type="term" value="P:glycosaminoglycan metabolic process"/>
    <property type="evidence" value="ECO:0007669"/>
    <property type="project" value="TreeGrafter"/>
</dbReference>
<dbReference type="InterPro" id="IPR015883">
    <property type="entry name" value="Glyco_hydro_20_cat"/>
</dbReference>
<comment type="catalytic activity">
    <reaction evidence="1 8">
        <text>Hydrolysis of terminal non-reducing N-acetyl-D-hexosamine residues in N-acetyl-beta-D-hexosaminides.</text>
        <dbReference type="EC" id="3.2.1.52"/>
    </reaction>
</comment>
<proteinExistence type="inferred from homology"/>
<evidence type="ECO:0000259" key="12">
    <source>
        <dbReference type="Pfam" id="PF00728"/>
    </source>
</evidence>
<dbReference type="GO" id="GO:0006689">
    <property type="term" value="P:ganglioside catabolic process"/>
    <property type="evidence" value="ECO:0007669"/>
    <property type="project" value="TreeGrafter"/>
</dbReference>
<reference evidence="14 15" key="2">
    <citation type="submission" date="2018-11" db="EMBL/GenBank/DDBJ databases">
        <authorList>
            <consortium name="Pathogen Informatics"/>
        </authorList>
    </citation>
    <scope>NUCLEOTIDE SEQUENCE [LARGE SCALE GENOMIC DNA]</scope>
</reference>
<accession>A0A0N5D855</accession>
<dbReference type="Pfam" id="PF14845">
    <property type="entry name" value="Glycohydro_20b2"/>
    <property type="match status" value="1"/>
</dbReference>
<evidence type="ECO:0000313" key="14">
    <source>
        <dbReference type="EMBL" id="VDN06885.1"/>
    </source>
</evidence>
<evidence type="ECO:0000256" key="4">
    <source>
        <dbReference type="ARBA" id="ARBA00022801"/>
    </source>
</evidence>
<feature type="disulfide bond" evidence="10">
    <location>
        <begin position="58"/>
        <end position="103"/>
    </location>
</feature>
<evidence type="ECO:0000256" key="9">
    <source>
        <dbReference type="PIRSR" id="PIRSR001093-1"/>
    </source>
</evidence>
<keyword evidence="15" id="KW-1185">Reference proteome</keyword>
<dbReference type="InterPro" id="IPR025705">
    <property type="entry name" value="Beta_hexosaminidase_sua/sub"/>
</dbReference>
<feature type="active site" description="Proton donor" evidence="9">
    <location>
        <position position="320"/>
    </location>
</feature>
<dbReference type="FunFam" id="3.20.20.80:FF:000063">
    <property type="entry name" value="Beta-hexosaminidase"/>
    <property type="match status" value="1"/>
</dbReference>
<dbReference type="EC" id="3.2.1.52" evidence="8"/>
<evidence type="ECO:0000256" key="10">
    <source>
        <dbReference type="PIRSR" id="PIRSR001093-2"/>
    </source>
</evidence>
<feature type="chain" id="PRO_5043126669" description="Beta-hexosaminidase" evidence="11">
    <location>
        <begin position="17"/>
        <end position="530"/>
    </location>
</feature>
<feature type="signal peptide" evidence="11">
    <location>
        <begin position="1"/>
        <end position="16"/>
    </location>
</feature>
<feature type="domain" description="Glycoside hydrolase family 20 catalytic" evidence="12">
    <location>
        <begin position="164"/>
        <end position="482"/>
    </location>
</feature>
<dbReference type="GO" id="GO:0005975">
    <property type="term" value="P:carbohydrate metabolic process"/>
    <property type="evidence" value="ECO:0007669"/>
    <property type="project" value="InterPro"/>
</dbReference>
<evidence type="ECO:0000313" key="15">
    <source>
        <dbReference type="Proteomes" id="UP000276776"/>
    </source>
</evidence>
<gene>
    <name evidence="14" type="ORF">TCLT_LOCUS9266</name>
</gene>
<evidence type="ECO:0000256" key="1">
    <source>
        <dbReference type="ARBA" id="ARBA00001231"/>
    </source>
</evidence>
<dbReference type="PANTHER" id="PTHR22600">
    <property type="entry name" value="BETA-HEXOSAMINIDASE"/>
    <property type="match status" value="1"/>
</dbReference>
<evidence type="ECO:0000256" key="8">
    <source>
        <dbReference type="PIRNR" id="PIRNR001093"/>
    </source>
</evidence>
<keyword evidence="5" id="KW-0325">Glycoprotein</keyword>
<keyword evidence="3 11" id="KW-0732">Signal</keyword>
<evidence type="ECO:0000256" key="3">
    <source>
        <dbReference type="ARBA" id="ARBA00022729"/>
    </source>
</evidence>
<dbReference type="WBParaSite" id="TCLT_0000927701-mRNA-1">
    <property type="protein sequence ID" value="TCLT_0000927701-mRNA-1"/>
    <property type="gene ID" value="TCLT_0000927701"/>
</dbReference>
<dbReference type="OMA" id="KMWPRAA"/>
<feature type="disulfide bond" evidence="10">
    <location>
        <begin position="500"/>
        <end position="518"/>
    </location>
</feature>
<protein>
    <recommendedName>
        <fullName evidence="8">Beta-hexosaminidase</fullName>
        <ecNumber evidence="8">3.2.1.52</ecNumber>
    </recommendedName>
</protein>
<dbReference type="Pfam" id="PF00728">
    <property type="entry name" value="Glyco_hydro_20"/>
    <property type="match status" value="1"/>
</dbReference>
<sequence>MRIISIILASLTQVIAWPDPYIRSKGAIWPKPQYIKSTGSFLSVNSESFQFISSIGECKIIDKAIIRYQRRLFGDKLIKHQKPTTNLSGKTLKNLTLFCDEGCTSDYPQLGIDESYALNITQNTAVLRANKVWGILRGLESFAQSFFDNNTKINEAEIEDYPRFIHRGVLLDTSRHYLSVNVIKANIELMAQNKFNTFHWHIVDTESFPFKSEVIPELVKGAYTPQHVYNISQIKEIIEFARLRGIRVIAEFDTPGHMKSWGFNFSTILATCYHSNGSVYQGFQNLLDPTNSETWDLLAALFQEVFTIFPDNYIHLGGDEVDMWINECWIQNPIYNMTNGFDLQTWYFKKFFALLHNLKSGNKKKFLVWQEALKQTTGSENNLLDSGLIAHIWKNNNDIIDATKRGYYAILSACWYLDLISTFADWKKYYLCDPQNFNGTGIQKSLVLGGEAALWGEWVDESNVMSRLWPRASAVAERLWSSAKTKSIAEAWPRLYEMQCRMAQQGYPAQPAEGPGFCEQEYKIILPQLD</sequence>
<dbReference type="Proteomes" id="UP000276776">
    <property type="component" value="Unassembled WGS sequence"/>
</dbReference>
<dbReference type="GO" id="GO:0016020">
    <property type="term" value="C:membrane"/>
    <property type="evidence" value="ECO:0007669"/>
    <property type="project" value="TreeGrafter"/>
</dbReference>
<reference evidence="16" key="1">
    <citation type="submission" date="2017-02" db="UniProtKB">
        <authorList>
            <consortium name="WormBaseParasite"/>
        </authorList>
    </citation>
    <scope>IDENTIFICATION</scope>
</reference>
<dbReference type="Gene3D" id="3.20.20.80">
    <property type="entry name" value="Glycosidases"/>
    <property type="match status" value="1"/>
</dbReference>
<name>A0A0N5D855_THECL</name>
<dbReference type="STRING" id="103827.A0A0N5D855"/>
<dbReference type="OrthoDB" id="428480at2759"/>
<dbReference type="SUPFAM" id="SSF51445">
    <property type="entry name" value="(Trans)glycosidases"/>
    <property type="match status" value="1"/>
</dbReference>
<dbReference type="InterPro" id="IPR029019">
    <property type="entry name" value="HEX_eukaryotic_N"/>
</dbReference>
<evidence type="ECO:0000256" key="6">
    <source>
        <dbReference type="ARBA" id="ARBA00023295"/>
    </source>
</evidence>
<feature type="disulfide bond" evidence="10">
    <location>
        <begin position="272"/>
        <end position="328"/>
    </location>
</feature>
<keyword evidence="6 8" id="KW-0326">Glycosidase</keyword>
<dbReference type="EMBL" id="UYYF01004763">
    <property type="protein sequence ID" value="VDN06885.1"/>
    <property type="molecule type" value="Genomic_DNA"/>
</dbReference>
<dbReference type="GO" id="GO:0005764">
    <property type="term" value="C:lysosome"/>
    <property type="evidence" value="ECO:0007669"/>
    <property type="project" value="TreeGrafter"/>
</dbReference>
<dbReference type="SUPFAM" id="SSF55545">
    <property type="entry name" value="beta-N-acetylhexosaminidase-like domain"/>
    <property type="match status" value="1"/>
</dbReference>
<evidence type="ECO:0000313" key="16">
    <source>
        <dbReference type="WBParaSite" id="TCLT_0000927701-mRNA-1"/>
    </source>
</evidence>
<evidence type="ECO:0000256" key="2">
    <source>
        <dbReference type="ARBA" id="ARBA00006285"/>
    </source>
</evidence>
<evidence type="ECO:0000256" key="7">
    <source>
        <dbReference type="ARBA" id="ARBA00053719"/>
    </source>
</evidence>
<comment type="function">
    <text evidence="7">Responsible for the degradation of GM2 gangliosides, and a variety of other molecules containing terminal N-acetyl hexosamines. Degrades chitotriose.</text>
</comment>
<dbReference type="PANTHER" id="PTHR22600:SF21">
    <property type="entry name" value="BETA-HEXOSAMINIDASE A"/>
    <property type="match status" value="1"/>
</dbReference>
<keyword evidence="10" id="KW-1015">Disulfide bond</keyword>
<dbReference type="InterPro" id="IPR029018">
    <property type="entry name" value="Hex-like_dom2"/>
</dbReference>
<evidence type="ECO:0000259" key="13">
    <source>
        <dbReference type="Pfam" id="PF14845"/>
    </source>
</evidence>
<keyword evidence="4 8" id="KW-0378">Hydrolase</keyword>
<feature type="domain" description="Beta-hexosaminidase eukaryotic type N-terminal" evidence="13">
    <location>
        <begin position="28"/>
        <end position="144"/>
    </location>
</feature>
<organism evidence="16">
    <name type="scientific">Thelazia callipaeda</name>
    <name type="common">Oriental eyeworm</name>
    <name type="synonym">Parasitic nematode</name>
    <dbReference type="NCBI Taxonomy" id="103827"/>
    <lineage>
        <taxon>Eukaryota</taxon>
        <taxon>Metazoa</taxon>
        <taxon>Ecdysozoa</taxon>
        <taxon>Nematoda</taxon>
        <taxon>Chromadorea</taxon>
        <taxon>Rhabditida</taxon>
        <taxon>Spirurina</taxon>
        <taxon>Spiruromorpha</taxon>
        <taxon>Thelazioidea</taxon>
        <taxon>Thelaziidae</taxon>
        <taxon>Thelazia</taxon>
    </lineage>
</organism>
<dbReference type="Gene3D" id="3.30.379.10">
    <property type="entry name" value="Chitobiase/beta-hexosaminidase domain 2-like"/>
    <property type="match status" value="1"/>
</dbReference>